<keyword evidence="3" id="KW-1185">Reference proteome</keyword>
<organism evidence="2 3">
    <name type="scientific">Phaeosphaeria nodorum (strain SN15 / ATCC MYA-4574 / FGSC 10173)</name>
    <name type="common">Glume blotch fungus</name>
    <name type="synonym">Parastagonospora nodorum</name>
    <dbReference type="NCBI Taxonomy" id="321614"/>
    <lineage>
        <taxon>Eukaryota</taxon>
        <taxon>Fungi</taxon>
        <taxon>Dikarya</taxon>
        <taxon>Ascomycota</taxon>
        <taxon>Pezizomycotina</taxon>
        <taxon>Dothideomycetes</taxon>
        <taxon>Pleosporomycetidae</taxon>
        <taxon>Pleosporales</taxon>
        <taxon>Pleosporineae</taxon>
        <taxon>Phaeosphaeriaceae</taxon>
        <taxon>Parastagonospora</taxon>
    </lineage>
</organism>
<keyword evidence="1" id="KW-0732">Signal</keyword>
<dbReference type="OrthoDB" id="10360886at2759"/>
<gene>
    <name evidence="2" type="ORF">JI435_431760</name>
</gene>
<dbReference type="Proteomes" id="UP000663193">
    <property type="component" value="Chromosome 5"/>
</dbReference>
<name>A0A7U2EY31_PHANO</name>
<feature type="signal peptide" evidence="1">
    <location>
        <begin position="1"/>
        <end position="19"/>
    </location>
</feature>
<protein>
    <submittedName>
        <fullName evidence="2">Uncharacterized protein</fullName>
    </submittedName>
</protein>
<dbReference type="EMBL" id="CP069027">
    <property type="protein sequence ID" value="QRC95072.1"/>
    <property type="molecule type" value="Genomic_DNA"/>
</dbReference>
<accession>A0A7U2EY31</accession>
<proteinExistence type="predicted"/>
<evidence type="ECO:0000256" key="1">
    <source>
        <dbReference type="SAM" id="SignalP"/>
    </source>
</evidence>
<evidence type="ECO:0000313" key="3">
    <source>
        <dbReference type="Proteomes" id="UP000663193"/>
    </source>
</evidence>
<dbReference type="AlphaFoldDB" id="A0A7U2EY31"/>
<reference evidence="3" key="1">
    <citation type="journal article" date="2021" name="BMC Genomics">
        <title>Chromosome-level genome assembly and manually-curated proteome of model necrotroph Parastagonospora nodorum Sn15 reveals a genome-wide trove of candidate effector homologs, and redundancy of virulence-related functions within an accessory chromosome.</title>
        <authorList>
            <person name="Bertazzoni S."/>
            <person name="Jones D.A.B."/>
            <person name="Phan H.T."/>
            <person name="Tan K.-C."/>
            <person name="Hane J.K."/>
        </authorList>
    </citation>
    <scope>NUCLEOTIDE SEQUENCE [LARGE SCALE GENOMIC DNA]</scope>
    <source>
        <strain evidence="3">SN15 / ATCC MYA-4574 / FGSC 10173)</strain>
    </source>
</reference>
<sequence length="91" mass="9616">MRFALNLFLTLLSATGGLAESCYCGDPSTGGEGWWNGRTWAQICCDENGGTYSLNYIPAMVFVRNSCKNTGNRGGFNAFCGRLGGGDAICG</sequence>
<evidence type="ECO:0000313" key="2">
    <source>
        <dbReference type="EMBL" id="QRC95072.1"/>
    </source>
</evidence>
<feature type="chain" id="PRO_5031532447" evidence="1">
    <location>
        <begin position="20"/>
        <end position="91"/>
    </location>
</feature>
<dbReference type="VEuPathDB" id="FungiDB:JI435_431760"/>